<feature type="transmembrane region" description="Helical" evidence="7">
    <location>
        <begin position="130"/>
        <end position="148"/>
    </location>
</feature>
<dbReference type="PANTHER" id="PTHR42718">
    <property type="entry name" value="MAJOR FACILITATOR SUPERFAMILY MULTIDRUG TRANSPORTER MFSC"/>
    <property type="match status" value="1"/>
</dbReference>
<evidence type="ECO:0000256" key="5">
    <source>
        <dbReference type="ARBA" id="ARBA00022989"/>
    </source>
</evidence>
<dbReference type="PROSITE" id="PS50850">
    <property type="entry name" value="MFS"/>
    <property type="match status" value="1"/>
</dbReference>
<dbReference type="RefSeq" id="WP_227566232.1">
    <property type="nucleotide sequence ID" value="NZ_CP101989.1"/>
</dbReference>
<dbReference type="EMBL" id="CP101989">
    <property type="protein sequence ID" value="UUI65737.1"/>
    <property type="molecule type" value="Genomic_DNA"/>
</dbReference>
<dbReference type="Pfam" id="PF07690">
    <property type="entry name" value="MFS_1"/>
    <property type="match status" value="1"/>
</dbReference>
<dbReference type="Gene3D" id="1.20.1720.10">
    <property type="entry name" value="Multidrug resistance protein D"/>
    <property type="match status" value="1"/>
</dbReference>
<dbReference type="Gene3D" id="1.20.1250.20">
    <property type="entry name" value="MFS general substrate transporter like domains"/>
    <property type="match status" value="1"/>
</dbReference>
<evidence type="ECO:0000259" key="8">
    <source>
        <dbReference type="PROSITE" id="PS50850"/>
    </source>
</evidence>
<sequence>MRRAPVTILCAVQFVDVLGVTSVTTAIPAVLAGLGLDASAAGPLATTYAMFFGGLLVVGARLGDRHGHRRVLAAGLVGFAAVSLVGGLAGSLEQVLAARALQGAAAALSVPSALRLLLHATPDDGARRTALAAWSAAGAAAGAAGFVVGGALVEVLDWRAVFWVNAPIGALLVVGVLLVVPPLAPDDPTTRLDLTGGVLLVVAVMCVVAGAAAVEQGTGAGRAALLVTAGAAAAATFAWRMRRAVAPLVPPRAWRSAHLRDGTVLSFVNTATTSSSSVLATLHLQDELGLSALRTGLTLLGLSALVVVGAAAAKPLLDGRAPGSVAGLGLAVVAAGNVTLVVGDAAWAAVAVGTAVIGLGLGVASVAATTLGTDVPDDLTGSASGILNTGAQLGTAVGTAVLVMVAGTTSPAWAWAAAALVAGATAAWSAARDDAPRHRPRLRTPGRRPA</sequence>
<feature type="transmembrane region" description="Helical" evidence="7">
    <location>
        <begin position="385"/>
        <end position="406"/>
    </location>
</feature>
<feature type="transmembrane region" description="Helical" evidence="7">
    <location>
        <begin position="325"/>
        <end position="342"/>
    </location>
</feature>
<evidence type="ECO:0000313" key="9">
    <source>
        <dbReference type="EMBL" id="UUI65737.1"/>
    </source>
</evidence>
<protein>
    <submittedName>
        <fullName evidence="9">MFS transporter</fullName>
    </submittedName>
</protein>
<dbReference type="InterPro" id="IPR036259">
    <property type="entry name" value="MFS_trans_sf"/>
</dbReference>
<name>A0ABY5K9D9_9CELL</name>
<organism evidence="9 10">
    <name type="scientific">Cellulomonas wangsupingiae</name>
    <dbReference type="NCBI Taxonomy" id="2968085"/>
    <lineage>
        <taxon>Bacteria</taxon>
        <taxon>Bacillati</taxon>
        <taxon>Actinomycetota</taxon>
        <taxon>Actinomycetes</taxon>
        <taxon>Micrococcales</taxon>
        <taxon>Cellulomonadaceae</taxon>
        <taxon>Cellulomonas</taxon>
    </lineage>
</organism>
<evidence type="ECO:0000256" key="3">
    <source>
        <dbReference type="ARBA" id="ARBA00022475"/>
    </source>
</evidence>
<keyword evidence="4 7" id="KW-0812">Transmembrane</keyword>
<feature type="transmembrane region" description="Helical" evidence="7">
    <location>
        <begin position="348"/>
        <end position="373"/>
    </location>
</feature>
<evidence type="ECO:0000313" key="10">
    <source>
        <dbReference type="Proteomes" id="UP001317322"/>
    </source>
</evidence>
<feature type="transmembrane region" description="Helical" evidence="7">
    <location>
        <begin position="220"/>
        <end position="241"/>
    </location>
</feature>
<feature type="transmembrane region" description="Helical" evidence="7">
    <location>
        <begin position="71"/>
        <end position="90"/>
    </location>
</feature>
<accession>A0ABY5K9D9</accession>
<gene>
    <name evidence="9" type="ORF">NP075_03105</name>
</gene>
<dbReference type="PANTHER" id="PTHR42718:SF46">
    <property type="entry name" value="BLR6921 PROTEIN"/>
    <property type="match status" value="1"/>
</dbReference>
<keyword evidence="2" id="KW-0813">Transport</keyword>
<evidence type="ECO:0000256" key="7">
    <source>
        <dbReference type="SAM" id="Phobius"/>
    </source>
</evidence>
<dbReference type="InterPro" id="IPR020846">
    <property type="entry name" value="MFS_dom"/>
</dbReference>
<evidence type="ECO:0000256" key="2">
    <source>
        <dbReference type="ARBA" id="ARBA00022448"/>
    </source>
</evidence>
<evidence type="ECO:0000256" key="6">
    <source>
        <dbReference type="ARBA" id="ARBA00023136"/>
    </source>
</evidence>
<comment type="subcellular location">
    <subcellularLocation>
        <location evidence="1">Cell membrane</location>
        <topology evidence="1">Multi-pass membrane protein</topology>
    </subcellularLocation>
</comment>
<dbReference type="InterPro" id="IPR011701">
    <property type="entry name" value="MFS"/>
</dbReference>
<feature type="transmembrane region" description="Helical" evidence="7">
    <location>
        <begin position="296"/>
        <end position="313"/>
    </location>
</feature>
<keyword evidence="3" id="KW-1003">Cell membrane</keyword>
<feature type="transmembrane region" description="Helical" evidence="7">
    <location>
        <begin position="160"/>
        <end position="180"/>
    </location>
</feature>
<feature type="transmembrane region" description="Helical" evidence="7">
    <location>
        <begin position="192"/>
        <end position="214"/>
    </location>
</feature>
<dbReference type="SUPFAM" id="SSF103473">
    <property type="entry name" value="MFS general substrate transporter"/>
    <property type="match status" value="1"/>
</dbReference>
<feature type="transmembrane region" description="Helical" evidence="7">
    <location>
        <begin position="412"/>
        <end position="431"/>
    </location>
</feature>
<evidence type="ECO:0000256" key="4">
    <source>
        <dbReference type="ARBA" id="ARBA00022692"/>
    </source>
</evidence>
<keyword evidence="10" id="KW-1185">Reference proteome</keyword>
<proteinExistence type="predicted"/>
<evidence type="ECO:0000256" key="1">
    <source>
        <dbReference type="ARBA" id="ARBA00004651"/>
    </source>
</evidence>
<feature type="domain" description="Major facilitator superfamily (MFS) profile" evidence="8">
    <location>
        <begin position="5"/>
        <end position="435"/>
    </location>
</feature>
<keyword evidence="5 7" id="KW-1133">Transmembrane helix</keyword>
<dbReference type="Proteomes" id="UP001317322">
    <property type="component" value="Chromosome"/>
</dbReference>
<reference evidence="9 10" key="1">
    <citation type="submission" date="2022-07" db="EMBL/GenBank/DDBJ databases">
        <title>Novel species in genus cellulomonas.</title>
        <authorList>
            <person name="Ye L."/>
        </authorList>
    </citation>
    <scope>NUCLEOTIDE SEQUENCE [LARGE SCALE GENOMIC DNA]</scope>
    <source>
        <strain evidence="10">zg-Y908</strain>
    </source>
</reference>
<keyword evidence="6 7" id="KW-0472">Membrane</keyword>
<feature type="transmembrane region" description="Helical" evidence="7">
    <location>
        <begin position="41"/>
        <end position="59"/>
    </location>
</feature>